<evidence type="ECO:0000313" key="1">
    <source>
        <dbReference type="EMBL" id="KAJ8675213.1"/>
    </source>
</evidence>
<evidence type="ECO:0000313" key="2">
    <source>
        <dbReference type="Proteomes" id="UP001239111"/>
    </source>
</evidence>
<name>A0ACC2NWH9_9HYME</name>
<accession>A0ACC2NWH9</accession>
<dbReference type="EMBL" id="CM056742">
    <property type="protein sequence ID" value="KAJ8675213.1"/>
    <property type="molecule type" value="Genomic_DNA"/>
</dbReference>
<keyword evidence="2" id="KW-1185">Reference proteome</keyword>
<gene>
    <name evidence="1" type="ORF">QAD02_010999</name>
</gene>
<proteinExistence type="predicted"/>
<organism evidence="1 2">
    <name type="scientific">Eretmocerus hayati</name>
    <dbReference type="NCBI Taxonomy" id="131215"/>
    <lineage>
        <taxon>Eukaryota</taxon>
        <taxon>Metazoa</taxon>
        <taxon>Ecdysozoa</taxon>
        <taxon>Arthropoda</taxon>
        <taxon>Hexapoda</taxon>
        <taxon>Insecta</taxon>
        <taxon>Pterygota</taxon>
        <taxon>Neoptera</taxon>
        <taxon>Endopterygota</taxon>
        <taxon>Hymenoptera</taxon>
        <taxon>Apocrita</taxon>
        <taxon>Proctotrupomorpha</taxon>
        <taxon>Chalcidoidea</taxon>
        <taxon>Aphelinidae</taxon>
        <taxon>Aphelininae</taxon>
        <taxon>Eretmocerus</taxon>
    </lineage>
</organism>
<protein>
    <submittedName>
        <fullName evidence="1">Uncharacterized protein</fullName>
    </submittedName>
</protein>
<dbReference type="Proteomes" id="UP001239111">
    <property type="component" value="Chromosome 2"/>
</dbReference>
<reference evidence="1" key="1">
    <citation type="submission" date="2023-04" db="EMBL/GenBank/DDBJ databases">
        <title>A chromosome-level genome assembly of the parasitoid wasp Eretmocerus hayati.</title>
        <authorList>
            <person name="Zhong Y."/>
            <person name="Liu S."/>
            <person name="Liu Y."/>
        </authorList>
    </citation>
    <scope>NUCLEOTIDE SEQUENCE</scope>
    <source>
        <strain evidence="1">ZJU_SS_LIU_2023</strain>
    </source>
</reference>
<comment type="caution">
    <text evidence="1">The sequence shown here is derived from an EMBL/GenBank/DDBJ whole genome shotgun (WGS) entry which is preliminary data.</text>
</comment>
<sequence>MKLFGVEFAPLWIPLERRLQTLSAAMWILIGAFGPMVSWLIAISVLLFSANWLRLLMFGYLVFVYLDRDVRLRGGRGKWFTLPCRNSSWWHYYCGYFPIKLVKTVDLDPSRNYLFCAFPHGLLASGVTGAFATNGADCAKIFPGLDFRVLTLDQHFLTPFLREYILSHGACSCDEQSINYLLSTKPTEKDGPTKDPVQGRAVVIIVGGAAEAFKCKPRTYKILLKRRKGFIRLALKNGSPLVPVFSFGETDLYDQVDNPEGSKLRAVQEFIKKHTGIAPVVPIGRGFFQYTFGLIPQRSPIHVVVGSPMEVPRIPNPTKEQIEKYHAKFTEKLTELFEEHKSKYLEDHEKITLMLED</sequence>